<accession>A0A5P1FDT2</accession>
<dbReference type="EMBL" id="CM007383">
    <property type="protein sequence ID" value="ONK76262.1"/>
    <property type="molecule type" value="Genomic_DNA"/>
</dbReference>
<keyword evidence="2" id="KW-1185">Reference proteome</keyword>
<feature type="non-terminal residue" evidence="1">
    <location>
        <position position="1"/>
    </location>
</feature>
<feature type="non-terminal residue" evidence="1">
    <location>
        <position position="52"/>
    </location>
</feature>
<organism evidence="1 2">
    <name type="scientific">Asparagus officinalis</name>
    <name type="common">Garden asparagus</name>
    <dbReference type="NCBI Taxonomy" id="4686"/>
    <lineage>
        <taxon>Eukaryota</taxon>
        <taxon>Viridiplantae</taxon>
        <taxon>Streptophyta</taxon>
        <taxon>Embryophyta</taxon>
        <taxon>Tracheophyta</taxon>
        <taxon>Spermatophyta</taxon>
        <taxon>Magnoliopsida</taxon>
        <taxon>Liliopsida</taxon>
        <taxon>Asparagales</taxon>
        <taxon>Asparagaceae</taxon>
        <taxon>Asparagoideae</taxon>
        <taxon>Asparagus</taxon>
    </lineage>
</organism>
<evidence type="ECO:0000313" key="1">
    <source>
        <dbReference type="EMBL" id="ONK76262.1"/>
    </source>
</evidence>
<evidence type="ECO:0000313" key="2">
    <source>
        <dbReference type="Proteomes" id="UP000243459"/>
    </source>
</evidence>
<dbReference type="AlphaFoldDB" id="A0A5P1FDT2"/>
<reference evidence="2" key="1">
    <citation type="journal article" date="2017" name="Nat. Commun.">
        <title>The asparagus genome sheds light on the origin and evolution of a young Y chromosome.</title>
        <authorList>
            <person name="Harkess A."/>
            <person name="Zhou J."/>
            <person name="Xu C."/>
            <person name="Bowers J.E."/>
            <person name="Van der Hulst R."/>
            <person name="Ayyampalayam S."/>
            <person name="Mercati F."/>
            <person name="Riccardi P."/>
            <person name="McKain M.R."/>
            <person name="Kakrana A."/>
            <person name="Tang H."/>
            <person name="Ray J."/>
            <person name="Groenendijk J."/>
            <person name="Arikit S."/>
            <person name="Mathioni S.M."/>
            <person name="Nakano M."/>
            <person name="Shan H."/>
            <person name="Telgmann-Rauber A."/>
            <person name="Kanno A."/>
            <person name="Yue Z."/>
            <person name="Chen H."/>
            <person name="Li W."/>
            <person name="Chen Y."/>
            <person name="Xu X."/>
            <person name="Zhang Y."/>
            <person name="Luo S."/>
            <person name="Chen H."/>
            <person name="Gao J."/>
            <person name="Mao Z."/>
            <person name="Pires J.C."/>
            <person name="Luo M."/>
            <person name="Kudrna D."/>
            <person name="Wing R.A."/>
            <person name="Meyers B.C."/>
            <person name="Yi K."/>
            <person name="Kong H."/>
            <person name="Lavrijsen P."/>
            <person name="Sunseri F."/>
            <person name="Falavigna A."/>
            <person name="Ye Y."/>
            <person name="Leebens-Mack J.H."/>
            <person name="Chen G."/>
        </authorList>
    </citation>
    <scope>NUCLEOTIDE SEQUENCE [LARGE SCALE GENOMIC DNA]</scope>
    <source>
        <strain evidence="2">cv. DH0086</strain>
    </source>
</reference>
<dbReference type="Gramene" id="ONK76262">
    <property type="protein sequence ID" value="ONK76262"/>
    <property type="gene ID" value="A4U43_C03F25780"/>
</dbReference>
<name>A0A5P1FDT2_ASPOF</name>
<gene>
    <name evidence="1" type="ORF">A4U43_C03F25780</name>
</gene>
<proteinExistence type="predicted"/>
<protein>
    <submittedName>
        <fullName evidence="1">Uncharacterized protein</fullName>
    </submittedName>
</protein>
<dbReference type="Proteomes" id="UP000243459">
    <property type="component" value="Chromosome 3"/>
</dbReference>
<sequence>VSSRTASFSPEEWFSLTSQAPALDSVLAWAVVLELDGDSEECLCNTFAVLAC</sequence>